<proteinExistence type="predicted"/>
<keyword evidence="3 5" id="KW-1133">Transmembrane helix</keyword>
<name>A0A6A6WPV4_9PLEO</name>
<feature type="transmembrane region" description="Helical" evidence="5">
    <location>
        <begin position="160"/>
        <end position="183"/>
    </location>
</feature>
<dbReference type="InterPro" id="IPR011701">
    <property type="entry name" value="MFS"/>
</dbReference>
<feature type="transmembrane region" description="Helical" evidence="5">
    <location>
        <begin position="103"/>
        <end position="122"/>
    </location>
</feature>
<evidence type="ECO:0000256" key="2">
    <source>
        <dbReference type="ARBA" id="ARBA00022692"/>
    </source>
</evidence>
<keyword evidence="4 5" id="KW-0472">Membrane</keyword>
<dbReference type="OrthoDB" id="440553at2759"/>
<evidence type="ECO:0000256" key="4">
    <source>
        <dbReference type="ARBA" id="ARBA00023136"/>
    </source>
</evidence>
<dbReference type="GO" id="GO:0022857">
    <property type="term" value="F:transmembrane transporter activity"/>
    <property type="evidence" value="ECO:0007669"/>
    <property type="project" value="InterPro"/>
</dbReference>
<evidence type="ECO:0000256" key="1">
    <source>
        <dbReference type="ARBA" id="ARBA00004141"/>
    </source>
</evidence>
<feature type="transmembrane region" description="Helical" evidence="5">
    <location>
        <begin position="73"/>
        <end position="91"/>
    </location>
</feature>
<dbReference type="Pfam" id="PF07690">
    <property type="entry name" value="MFS_1"/>
    <property type="match status" value="1"/>
</dbReference>
<feature type="transmembrane region" description="Helical" evidence="5">
    <location>
        <begin position="378"/>
        <end position="399"/>
    </location>
</feature>
<organism evidence="7 8">
    <name type="scientific">Melanomma pulvis-pyrius CBS 109.77</name>
    <dbReference type="NCBI Taxonomy" id="1314802"/>
    <lineage>
        <taxon>Eukaryota</taxon>
        <taxon>Fungi</taxon>
        <taxon>Dikarya</taxon>
        <taxon>Ascomycota</taxon>
        <taxon>Pezizomycotina</taxon>
        <taxon>Dothideomycetes</taxon>
        <taxon>Pleosporomycetidae</taxon>
        <taxon>Pleosporales</taxon>
        <taxon>Melanommataceae</taxon>
        <taxon>Melanomma</taxon>
    </lineage>
</organism>
<feature type="transmembrane region" description="Helical" evidence="5">
    <location>
        <begin position="411"/>
        <end position="429"/>
    </location>
</feature>
<feature type="transmembrane region" description="Helical" evidence="5">
    <location>
        <begin position="128"/>
        <end position="153"/>
    </location>
</feature>
<dbReference type="EMBL" id="MU002541">
    <property type="protein sequence ID" value="KAF2786130.1"/>
    <property type="molecule type" value="Genomic_DNA"/>
</dbReference>
<dbReference type="Gene3D" id="1.20.1720.10">
    <property type="entry name" value="Multidrug resistance protein D"/>
    <property type="match status" value="1"/>
</dbReference>
<dbReference type="PANTHER" id="PTHR23501">
    <property type="entry name" value="MAJOR FACILITATOR SUPERFAMILY"/>
    <property type="match status" value="1"/>
</dbReference>
<evidence type="ECO:0000313" key="8">
    <source>
        <dbReference type="Proteomes" id="UP000799757"/>
    </source>
</evidence>
<evidence type="ECO:0000259" key="6">
    <source>
        <dbReference type="PROSITE" id="PS50850"/>
    </source>
</evidence>
<dbReference type="AlphaFoldDB" id="A0A6A6WPV4"/>
<accession>A0A6A6WPV4</accession>
<dbReference type="PANTHER" id="PTHR23501:SF43">
    <property type="entry name" value="MULTIDRUG TRANSPORTER, PUTATIVE (AFU_ORTHOLOGUE AFUA_6G03040)-RELATED"/>
    <property type="match status" value="1"/>
</dbReference>
<dbReference type="InterPro" id="IPR036259">
    <property type="entry name" value="MFS_trans_sf"/>
</dbReference>
<keyword evidence="8" id="KW-1185">Reference proteome</keyword>
<dbReference type="GO" id="GO:0005886">
    <property type="term" value="C:plasma membrane"/>
    <property type="evidence" value="ECO:0007669"/>
    <property type="project" value="TreeGrafter"/>
</dbReference>
<reference evidence="7" key="1">
    <citation type="journal article" date="2020" name="Stud. Mycol.">
        <title>101 Dothideomycetes genomes: a test case for predicting lifestyles and emergence of pathogens.</title>
        <authorList>
            <person name="Haridas S."/>
            <person name="Albert R."/>
            <person name="Binder M."/>
            <person name="Bloem J."/>
            <person name="Labutti K."/>
            <person name="Salamov A."/>
            <person name="Andreopoulos B."/>
            <person name="Baker S."/>
            <person name="Barry K."/>
            <person name="Bills G."/>
            <person name="Bluhm B."/>
            <person name="Cannon C."/>
            <person name="Castanera R."/>
            <person name="Culley D."/>
            <person name="Daum C."/>
            <person name="Ezra D."/>
            <person name="Gonzalez J."/>
            <person name="Henrissat B."/>
            <person name="Kuo A."/>
            <person name="Liang C."/>
            <person name="Lipzen A."/>
            <person name="Lutzoni F."/>
            <person name="Magnuson J."/>
            <person name="Mondo S."/>
            <person name="Nolan M."/>
            <person name="Ohm R."/>
            <person name="Pangilinan J."/>
            <person name="Park H.-J."/>
            <person name="Ramirez L."/>
            <person name="Alfaro M."/>
            <person name="Sun H."/>
            <person name="Tritt A."/>
            <person name="Yoshinaga Y."/>
            <person name="Zwiers L.-H."/>
            <person name="Turgeon B."/>
            <person name="Goodwin S."/>
            <person name="Spatafora J."/>
            <person name="Crous P."/>
            <person name="Grigoriev I."/>
        </authorList>
    </citation>
    <scope>NUCLEOTIDE SEQUENCE</scope>
    <source>
        <strain evidence="7">CBS 109.77</strain>
    </source>
</reference>
<feature type="transmembrane region" description="Helical" evidence="5">
    <location>
        <begin position="189"/>
        <end position="211"/>
    </location>
</feature>
<evidence type="ECO:0000313" key="7">
    <source>
        <dbReference type="EMBL" id="KAF2786130.1"/>
    </source>
</evidence>
<dbReference type="Proteomes" id="UP000799757">
    <property type="component" value="Unassembled WGS sequence"/>
</dbReference>
<feature type="transmembrane region" description="Helical" evidence="5">
    <location>
        <begin position="37"/>
        <end position="61"/>
    </location>
</feature>
<sequence length="546" mass="59685">MLDLKADETTNTASTIDVLEHDDAVQTFPLSGVRLHLTLGAICICLFLITIEITIVNTALITIANDLLSFDRSSWIVTAYLLTYVGFLIIFSKLSDILGRKPILLFSIAWFTLWAGICGAAQTTSQLIIFRAFQGIGAAGVYSSCMIIVFELFPAPKVPFVAAGVSMVTALSLVLGPVLGGLINRSNQWRWVFLFNVPAGILTVVMLQFLLPRNFPNALSDEKRHGVQIRLRDFAQRIDYLGAFALLAASVFMVVALENAGLRHPWKSPIVAVPITISGILWLLFVFWERTLTIKKGIREPVFPWSFLNNRLSFGLFLTDFLLGPPSLVAIYSLPQRFQVVNGSSPLGAGIKLLPYTAVTSISSMLMSALASKAQIPVLYIIIFCSVCQTVGFGLLSYIPLSETVSSAQFGYQSLAAFGTGANMTLLIVMSPYLVTKKDAAIAQGAIGQFRYMGAVIGVAIVTCTLNSYVQSHLSVILSREQLNQLLASVLAIEKLPEHLQSPVRLVMAEAYNLQIRILMGFSAAQLVAAFLMWQRNQVKFVLGGE</sequence>
<dbReference type="PROSITE" id="PS50850">
    <property type="entry name" value="MFS"/>
    <property type="match status" value="1"/>
</dbReference>
<keyword evidence="2 5" id="KW-0812">Transmembrane</keyword>
<feature type="transmembrane region" description="Helical" evidence="5">
    <location>
        <begin position="308"/>
        <end position="333"/>
    </location>
</feature>
<gene>
    <name evidence="7" type="ORF">K505DRAFT_368485</name>
</gene>
<dbReference type="SUPFAM" id="SSF103473">
    <property type="entry name" value="MFS general substrate transporter"/>
    <property type="match status" value="1"/>
</dbReference>
<feature type="transmembrane region" description="Helical" evidence="5">
    <location>
        <begin position="514"/>
        <end position="534"/>
    </location>
</feature>
<feature type="domain" description="Major facilitator superfamily (MFS) profile" evidence="6">
    <location>
        <begin position="38"/>
        <end position="497"/>
    </location>
</feature>
<dbReference type="PRINTS" id="PR01036">
    <property type="entry name" value="TCRTETB"/>
</dbReference>
<dbReference type="InterPro" id="IPR020846">
    <property type="entry name" value="MFS_dom"/>
</dbReference>
<comment type="subcellular location">
    <subcellularLocation>
        <location evidence="1">Membrane</location>
        <topology evidence="1">Multi-pass membrane protein</topology>
    </subcellularLocation>
</comment>
<protein>
    <submittedName>
        <fullName evidence="7">MFS multidrug transporter-like protein</fullName>
    </submittedName>
</protein>
<feature type="transmembrane region" description="Helical" evidence="5">
    <location>
        <begin position="353"/>
        <end position="371"/>
    </location>
</feature>
<feature type="transmembrane region" description="Helical" evidence="5">
    <location>
        <begin position="238"/>
        <end position="257"/>
    </location>
</feature>
<evidence type="ECO:0000256" key="5">
    <source>
        <dbReference type="SAM" id="Phobius"/>
    </source>
</evidence>
<feature type="transmembrane region" description="Helical" evidence="5">
    <location>
        <begin position="269"/>
        <end position="288"/>
    </location>
</feature>
<feature type="transmembrane region" description="Helical" evidence="5">
    <location>
        <begin position="450"/>
        <end position="470"/>
    </location>
</feature>
<evidence type="ECO:0000256" key="3">
    <source>
        <dbReference type="ARBA" id="ARBA00022989"/>
    </source>
</evidence>